<keyword evidence="1" id="KW-1133">Transmembrane helix</keyword>
<organism evidence="2 3">
    <name type="scientific">Actinopolymorpha cephalotaxi</name>
    <dbReference type="NCBI Taxonomy" id="504797"/>
    <lineage>
        <taxon>Bacteria</taxon>
        <taxon>Bacillati</taxon>
        <taxon>Actinomycetota</taxon>
        <taxon>Actinomycetes</taxon>
        <taxon>Propionibacteriales</taxon>
        <taxon>Actinopolymorphaceae</taxon>
        <taxon>Actinopolymorpha</taxon>
    </lineage>
</organism>
<evidence type="ECO:0000313" key="2">
    <source>
        <dbReference type="EMBL" id="NYH86479.1"/>
    </source>
</evidence>
<keyword evidence="1" id="KW-0812">Transmembrane</keyword>
<feature type="transmembrane region" description="Helical" evidence="1">
    <location>
        <begin position="43"/>
        <end position="59"/>
    </location>
</feature>
<dbReference type="EMBL" id="JACBZA010000001">
    <property type="protein sequence ID" value="NYH86479.1"/>
    <property type="molecule type" value="Genomic_DNA"/>
</dbReference>
<dbReference type="Proteomes" id="UP000533017">
    <property type="component" value="Unassembled WGS sequence"/>
</dbReference>
<protein>
    <submittedName>
        <fullName evidence="2">Uncharacterized protein</fullName>
    </submittedName>
</protein>
<evidence type="ECO:0000256" key="1">
    <source>
        <dbReference type="SAM" id="Phobius"/>
    </source>
</evidence>
<evidence type="ECO:0000313" key="3">
    <source>
        <dbReference type="Proteomes" id="UP000533017"/>
    </source>
</evidence>
<gene>
    <name evidence="2" type="ORF">FHR37_005330</name>
</gene>
<feature type="transmembrane region" description="Helical" evidence="1">
    <location>
        <begin position="66"/>
        <end position="90"/>
    </location>
</feature>
<sequence>MVASHRRVVETPEVPVRRLFRGVAITVGLFLVVVLALGDGATIAVASAGLVAAGFVWWVRRSRDGALTILSLLFACLVTSWVTQVAGAALGADAPLWLGTVFWTFLGVLTLMVWLPPHSGMGRSRGRLPTVVGAHALLVVTSLLSALAPSVVPVAGFAVAVVFVVLRSRGRLTLRRPTVRQVPLDTRTVALAARGADRTATTLASLPGDWTAAGGLALPGGLVAEHLVAGPGGVYVVESRSWEGSLALTSVDQDSGPVEAYGLDGDAAELAARLRPVGELLEAAEDVPWLRDADLAVVLAVWGTARPGAPLEIALVGRRDHATRAVVHLVAGDQVADWLRARPQTAYPGAVTRVAAHLSRLRARGHQEAPDRLAPGGLRGLQR</sequence>
<feature type="transmembrane region" description="Helical" evidence="1">
    <location>
        <begin position="20"/>
        <end position="37"/>
    </location>
</feature>
<comment type="caution">
    <text evidence="2">The sequence shown here is derived from an EMBL/GenBank/DDBJ whole genome shotgun (WGS) entry which is preliminary data.</text>
</comment>
<keyword evidence="3" id="KW-1185">Reference proteome</keyword>
<feature type="transmembrane region" description="Helical" evidence="1">
    <location>
        <begin position="150"/>
        <end position="166"/>
    </location>
</feature>
<feature type="transmembrane region" description="Helical" evidence="1">
    <location>
        <begin position="96"/>
        <end position="115"/>
    </location>
</feature>
<dbReference type="RefSeq" id="WP_092883879.1">
    <property type="nucleotide sequence ID" value="NZ_JBHUHC010000001.1"/>
</dbReference>
<name>A0ABX2SB58_9ACTN</name>
<reference evidence="2 3" key="1">
    <citation type="submission" date="2020-07" db="EMBL/GenBank/DDBJ databases">
        <title>Sequencing the genomes of 1000 actinobacteria strains.</title>
        <authorList>
            <person name="Klenk H.-P."/>
        </authorList>
    </citation>
    <scope>NUCLEOTIDE SEQUENCE [LARGE SCALE GENOMIC DNA]</scope>
    <source>
        <strain evidence="2 3">DSM 45117</strain>
    </source>
</reference>
<keyword evidence="1" id="KW-0472">Membrane</keyword>
<accession>A0ABX2SB58</accession>
<proteinExistence type="predicted"/>